<comment type="caution">
    <text evidence="7">Lacks conserved residue(s) required for the propagation of feature annotation.</text>
</comment>
<feature type="disulfide bond" evidence="7">
    <location>
        <begin position="204"/>
        <end position="219"/>
    </location>
</feature>
<evidence type="ECO:0000256" key="6">
    <source>
        <dbReference type="ARBA" id="ARBA00023157"/>
    </source>
</evidence>
<keyword evidence="3" id="KW-0677">Repeat</keyword>
<evidence type="ECO:0000256" key="7">
    <source>
        <dbReference type="PROSITE-ProRule" id="PRU00124"/>
    </source>
</evidence>
<evidence type="ECO:0000313" key="9">
    <source>
        <dbReference type="Proteomes" id="UP000494106"/>
    </source>
</evidence>
<evidence type="ECO:0000256" key="1">
    <source>
        <dbReference type="ARBA" id="ARBA00004167"/>
    </source>
</evidence>
<feature type="disulfide bond" evidence="7">
    <location>
        <begin position="192"/>
        <end position="210"/>
    </location>
</feature>
<feature type="disulfide bond" evidence="7">
    <location>
        <begin position="562"/>
        <end position="577"/>
    </location>
</feature>
<comment type="caution">
    <text evidence="8">The sequence shown here is derived from an EMBL/GenBank/DDBJ whole genome shotgun (WGS) entry which is preliminary data.</text>
</comment>
<comment type="subcellular location">
    <subcellularLocation>
        <location evidence="1">Membrane</location>
        <topology evidence="1">Single-pass membrane protein</topology>
    </subcellularLocation>
</comment>
<dbReference type="OrthoDB" id="1925699at2759"/>
<protein>
    <submittedName>
        <fullName evidence="8">Uncharacterized protein</fullName>
    </submittedName>
</protein>
<gene>
    <name evidence="8" type="ORF">APLA_LOCUS6406</name>
</gene>
<dbReference type="PANTHER" id="PTHR24270:SF62">
    <property type="entry name" value="LOW-DENSITY LIPOPROTEIN RECEPTOR-RELATED PROTEIN 2"/>
    <property type="match status" value="1"/>
</dbReference>
<evidence type="ECO:0000313" key="8">
    <source>
        <dbReference type="EMBL" id="CAB3236026.1"/>
    </source>
</evidence>
<dbReference type="PROSITE" id="PS50068">
    <property type="entry name" value="LDLRA_2"/>
    <property type="match status" value="6"/>
</dbReference>
<dbReference type="InterPro" id="IPR050685">
    <property type="entry name" value="LDLR"/>
</dbReference>
<dbReference type="InterPro" id="IPR002172">
    <property type="entry name" value="LDrepeatLR_classA_rpt"/>
</dbReference>
<name>A0A8S0ZUU5_ARCPL</name>
<feature type="disulfide bond" evidence="7">
    <location>
        <begin position="380"/>
        <end position="395"/>
    </location>
</feature>
<accession>A0A8S0ZUU5</accession>
<dbReference type="SMART" id="SM00192">
    <property type="entry name" value="LDLa"/>
    <property type="match status" value="6"/>
</dbReference>
<evidence type="ECO:0000256" key="4">
    <source>
        <dbReference type="ARBA" id="ARBA00022989"/>
    </source>
</evidence>
<evidence type="ECO:0000256" key="3">
    <source>
        <dbReference type="ARBA" id="ARBA00022737"/>
    </source>
</evidence>
<dbReference type="GO" id="GO:0016192">
    <property type="term" value="P:vesicle-mediated transport"/>
    <property type="evidence" value="ECO:0007669"/>
    <property type="project" value="UniProtKB-ARBA"/>
</dbReference>
<dbReference type="SUPFAM" id="SSF57424">
    <property type="entry name" value="LDL receptor-like module"/>
    <property type="match status" value="6"/>
</dbReference>
<reference evidence="8 9" key="1">
    <citation type="submission" date="2020-04" db="EMBL/GenBank/DDBJ databases">
        <authorList>
            <person name="Wallbank WR R."/>
            <person name="Pardo Diaz C."/>
            <person name="Kozak K."/>
            <person name="Martin S."/>
            <person name="Jiggins C."/>
            <person name="Moest M."/>
            <person name="Warren A I."/>
            <person name="Byers J.R.P. K."/>
            <person name="Montejo-Kovacevich G."/>
            <person name="Yen C E."/>
        </authorList>
    </citation>
    <scope>NUCLEOTIDE SEQUENCE [LARGE SCALE GENOMIC DNA]</scope>
</reference>
<proteinExistence type="predicted"/>
<organism evidence="8 9">
    <name type="scientific">Arctia plantaginis</name>
    <name type="common">Wood tiger moth</name>
    <name type="synonym">Phalaena plantaginis</name>
    <dbReference type="NCBI Taxonomy" id="874455"/>
    <lineage>
        <taxon>Eukaryota</taxon>
        <taxon>Metazoa</taxon>
        <taxon>Ecdysozoa</taxon>
        <taxon>Arthropoda</taxon>
        <taxon>Hexapoda</taxon>
        <taxon>Insecta</taxon>
        <taxon>Pterygota</taxon>
        <taxon>Neoptera</taxon>
        <taxon>Endopterygota</taxon>
        <taxon>Lepidoptera</taxon>
        <taxon>Glossata</taxon>
        <taxon>Ditrysia</taxon>
        <taxon>Noctuoidea</taxon>
        <taxon>Erebidae</taxon>
        <taxon>Arctiinae</taxon>
        <taxon>Arctia</taxon>
    </lineage>
</organism>
<feature type="disulfide bond" evidence="7">
    <location>
        <begin position="1040"/>
        <end position="1055"/>
    </location>
</feature>
<dbReference type="CDD" id="cd00112">
    <property type="entry name" value="LDLa"/>
    <property type="match status" value="6"/>
</dbReference>
<keyword evidence="2" id="KW-0812">Transmembrane</keyword>
<dbReference type="GO" id="GO:0005886">
    <property type="term" value="C:plasma membrane"/>
    <property type="evidence" value="ECO:0007669"/>
    <property type="project" value="TreeGrafter"/>
</dbReference>
<dbReference type="PRINTS" id="PR00261">
    <property type="entry name" value="LDLRECEPTOR"/>
</dbReference>
<keyword evidence="6 7" id="KW-1015">Disulfide bond</keyword>
<dbReference type="Gene3D" id="4.10.400.10">
    <property type="entry name" value="Low-density Lipoprotein Receptor"/>
    <property type="match status" value="5"/>
</dbReference>
<sequence length="1545" mass="175065">MKSKQYITVNLAELSQAQTDITTDDTDAETIQVGIDSKTHSVEIAKETNNKTVSIVNDSETQTVPLKNNIRNQIVDKTNDLSNKKITLNHSGMPTGYKASDSKIEIFHIGNNYETQKGNIADDTKIKMANSSSIQRIVITNDSKIVEKPKNNKNCNSIKNNFIETHETKRLTCKQFIVKICDRIESSQNVRCRDDTIIPLKRLCNGYIDCPDRSDEVNCKQQVADKIQLASNILLDAEISSACLPPIMEDNTFFEQINIWQKMLKLELMYINVNGDGSCKKISSIFDSFGINLCKSIEFFDIVTEDILKLEADLEIFIDNDGILNHVDWSPTSCTCNHQFCKTDFCDSRCRRICWQVYVLDHYGCLSVTGATTIPLDYICDGKIDCIDETDEVSCMKEPSTYKHKANTIYKELLESLSREVADQVYEQDKIEALMDLVSQLQTLTTRTHNPDINTIKILRDKYFKLLVKIFQKLWTAVSTTRELNYAHDFLLLLNQNMIKALKSSYTGNKYVQSSAECYCKDNVCASEVCSRRCTEFCLTESVLTKYKCDDNNTFVSIEVICDGTEDCPGGDDEKDCRHEVCREPQLDKLRLSLEKAEKILKEIVFEKVLEVWKAKTAQTVIISENEKPNRRTLVDKVGRILSELLEAYSSMAHTSGTDYLDIKGFITTSSLGVPSLSTFRPVDVVNQGTSGSPRVDAALLTSKGAVVNVWTSSSSLAYRQDVQDLRVASQDKSATKERADNGSVKALIVHEIINKVSNMTLDSLSKVSGEKRRVILEKIERKLKGTAKSLTNGDKYVKMIMQAFKDKANAKNKKKNDLNEKTKIKYEIEGTEDGIIHSNEQKYSKINKNPKTIRLGSKNVDKKSQKGKTNRKVFEPQVKEKIIRDIANKIDLVAKSYLRDSQTIDEKKAILKKIEERIMASSKRKHLQIHDHHSDLKAYTELIKQGLELSMNRLASKNRRMLDTDSEETEEAHDIGYNETHEMSLKQIKRYKAFFSEVLSESSIDPRCTEMVEGICLRIESMHKLPCGDGKYIELEQLCDGVFDCWNEADETNCTDKVIDKIQQSISLMSDVDESITTKCLQPLVGTPIFSRHHKTLLNMLLSQLDFLKKYKPPTEKYNITSKAIEDGDKFFMKKTIGDVTSIVSSLSSALEINLCLPSDVKAKENVLLTRRDMDSEIPKSKDEKTSTWSPKSCSCKREVCELDNCDARCKRICWQKFRLNRWKCQSVSGDASIPLGLICDGKLDCFDESDETLCAMGSNVNKFKANTLFNELIDLLSLKSISGEFEYSRNKMAALTGLARQLQKLATSSDIDLHAIKMTRDEYFKMLVHIYSDAMRHSNLQELDQTHDFLILLNEKMIGALKRSHTGNENVVPSAGCYCRNGTCVQVRCPPKCHATCQAEPFLTRYSCNTNNLTVPVKSICNGKKDCPNEEDEKNCLKDVCRSYHLILLRRNLKKAVLSLHGTAAREAINSWKSKVMITLQVVETRERPNHMLLEDTVINILHDLVSTYASMDANIKNSAERIFKEFVNVSNVVKETLKSCGN</sequence>
<dbReference type="PANTHER" id="PTHR24270">
    <property type="entry name" value="LOW-DENSITY LIPOPROTEIN RECEPTOR-RELATED"/>
    <property type="match status" value="1"/>
</dbReference>
<feature type="disulfide bond" evidence="7">
    <location>
        <begin position="1423"/>
        <end position="1438"/>
    </location>
</feature>
<dbReference type="Pfam" id="PF00057">
    <property type="entry name" value="Ldl_recept_a"/>
    <property type="match status" value="1"/>
</dbReference>
<evidence type="ECO:0000256" key="5">
    <source>
        <dbReference type="ARBA" id="ARBA00023136"/>
    </source>
</evidence>
<dbReference type="InterPro" id="IPR036055">
    <property type="entry name" value="LDL_receptor-like_sf"/>
</dbReference>
<keyword evidence="5" id="KW-0472">Membrane</keyword>
<evidence type="ECO:0000256" key="2">
    <source>
        <dbReference type="ARBA" id="ARBA00022692"/>
    </source>
</evidence>
<keyword evidence="4" id="KW-1133">Transmembrane helix</keyword>
<feature type="disulfide bond" evidence="7">
    <location>
        <begin position="1028"/>
        <end position="1046"/>
    </location>
</feature>
<dbReference type="Proteomes" id="UP000494106">
    <property type="component" value="Unassembled WGS sequence"/>
</dbReference>
<keyword evidence="9" id="KW-1185">Reference proteome</keyword>
<feature type="disulfide bond" evidence="7">
    <location>
        <begin position="1241"/>
        <end position="1256"/>
    </location>
</feature>
<dbReference type="EMBL" id="CADEBC010000485">
    <property type="protein sequence ID" value="CAB3236026.1"/>
    <property type="molecule type" value="Genomic_DNA"/>
</dbReference>